<proteinExistence type="predicted"/>
<accession>A0AAP0NWD8</accession>
<name>A0AAP0NWD8_9MAGN</name>
<gene>
    <name evidence="1" type="ORF">Syun_019110</name>
</gene>
<dbReference type="AlphaFoldDB" id="A0AAP0NWD8"/>
<protein>
    <submittedName>
        <fullName evidence="1">Uncharacterized protein</fullName>
    </submittedName>
</protein>
<dbReference type="Proteomes" id="UP001420932">
    <property type="component" value="Unassembled WGS sequence"/>
</dbReference>
<sequence>MAARLGGIAIVHYNNTPFDQALHYPLRQVPPHPFASDTIFKSPSDFVDSVTISPPPLRFVTRNGDSKSELLGLVSRSYGVRVGDCMEAAAAAGRGLRGTILIKRRAFGAKRGGLGAVGERGGWGGGGCVQGERCGEDSGFRLGAAVVGADGDFMVGAAMGTRFVLAF</sequence>
<comment type="caution">
    <text evidence="1">The sequence shown here is derived from an EMBL/GenBank/DDBJ whole genome shotgun (WGS) entry which is preliminary data.</text>
</comment>
<evidence type="ECO:0000313" key="2">
    <source>
        <dbReference type="Proteomes" id="UP001420932"/>
    </source>
</evidence>
<evidence type="ECO:0000313" key="1">
    <source>
        <dbReference type="EMBL" id="KAK9121493.1"/>
    </source>
</evidence>
<reference evidence="1 2" key="1">
    <citation type="submission" date="2024-01" db="EMBL/GenBank/DDBJ databases">
        <title>Genome assemblies of Stephania.</title>
        <authorList>
            <person name="Yang L."/>
        </authorList>
    </citation>
    <scope>NUCLEOTIDE SEQUENCE [LARGE SCALE GENOMIC DNA]</scope>
    <source>
        <strain evidence="1">YNDBR</strain>
        <tissue evidence="1">Leaf</tissue>
    </source>
</reference>
<keyword evidence="2" id="KW-1185">Reference proteome</keyword>
<organism evidence="1 2">
    <name type="scientific">Stephania yunnanensis</name>
    <dbReference type="NCBI Taxonomy" id="152371"/>
    <lineage>
        <taxon>Eukaryota</taxon>
        <taxon>Viridiplantae</taxon>
        <taxon>Streptophyta</taxon>
        <taxon>Embryophyta</taxon>
        <taxon>Tracheophyta</taxon>
        <taxon>Spermatophyta</taxon>
        <taxon>Magnoliopsida</taxon>
        <taxon>Ranunculales</taxon>
        <taxon>Menispermaceae</taxon>
        <taxon>Menispermoideae</taxon>
        <taxon>Cissampelideae</taxon>
        <taxon>Stephania</taxon>
    </lineage>
</organism>
<dbReference type="EMBL" id="JBBNAF010000008">
    <property type="protein sequence ID" value="KAK9121493.1"/>
    <property type="molecule type" value="Genomic_DNA"/>
</dbReference>